<dbReference type="SUPFAM" id="SSF48371">
    <property type="entry name" value="ARM repeat"/>
    <property type="match status" value="1"/>
</dbReference>
<dbReference type="GO" id="GO:0015031">
    <property type="term" value="P:protein transport"/>
    <property type="evidence" value="ECO:0007669"/>
    <property type="project" value="UniProtKB-KW"/>
</dbReference>
<evidence type="ECO:0000256" key="3">
    <source>
        <dbReference type="ARBA" id="ARBA00022927"/>
    </source>
</evidence>
<comment type="similarity">
    <text evidence="1">Belongs to the MON2 family.</text>
</comment>
<protein>
    <submittedName>
        <fullName evidence="7">Protein MON2</fullName>
    </submittedName>
</protein>
<evidence type="ECO:0000256" key="2">
    <source>
        <dbReference type="ARBA" id="ARBA00022448"/>
    </source>
</evidence>
<dbReference type="PANTHER" id="PTHR10663:SF333">
    <property type="entry name" value="PROTEIN MON2 HOMOLOG"/>
    <property type="match status" value="1"/>
</dbReference>
<sequence>MSTSSPEAVKKLLENMQTDLRSLSMECKKKFPPVKEILFTLIPSDFPALKENSLEVVQPFLMGCGTKEPKITQLCLAAIQRLMSHEVVSEAAAGNIINMLWQLMENGLEELKLLQTVLVLLTTNTVVHDEVLSKAIVLCFRLHFTKDNITNNTAAATVRQVVTVVFERMVAEDERFKGIVEQPPPVQGNTNRRSVSTLRPSAKDAYMLFQDLCQLVNADAPYWLVGMTEMTRTFGLELLESVLNDFPGVFLQHQEFSFLLKERVCPLVIKLFSPNIKFRQGCSATSPAPVEKPYFPICMRLLRVVSVLIKHFYTLLVTECEIFLSLLVKFLDGEKPQWLRAVAVESVHRLSFCQSYDMKQHSTKVFRDIVNALGSFIQSLFIIPNAGNNTAVSAPAGGSGSGGQGGAQGGPGNGGVSGNLTTQAAFEYRGTWIPLMTVSVQGSAKAT</sequence>
<reference evidence="7 8" key="1">
    <citation type="submission" date="2019-03" db="EMBL/GenBank/DDBJ databases">
        <title>First draft genome of Liparis tanakae, snailfish: a comprehensive survey of snailfish specific genes.</title>
        <authorList>
            <person name="Kim W."/>
            <person name="Song I."/>
            <person name="Jeong J.-H."/>
            <person name="Kim D."/>
            <person name="Kim S."/>
            <person name="Ryu S."/>
            <person name="Song J.Y."/>
            <person name="Lee S.K."/>
        </authorList>
    </citation>
    <scope>NUCLEOTIDE SEQUENCE [LARGE SCALE GENOMIC DNA]</scope>
    <source>
        <tissue evidence="7">Muscle</tissue>
    </source>
</reference>
<organism evidence="7 8">
    <name type="scientific">Liparis tanakae</name>
    <name type="common">Tanaka's snailfish</name>
    <dbReference type="NCBI Taxonomy" id="230148"/>
    <lineage>
        <taxon>Eukaryota</taxon>
        <taxon>Metazoa</taxon>
        <taxon>Chordata</taxon>
        <taxon>Craniata</taxon>
        <taxon>Vertebrata</taxon>
        <taxon>Euteleostomi</taxon>
        <taxon>Actinopterygii</taxon>
        <taxon>Neopterygii</taxon>
        <taxon>Teleostei</taxon>
        <taxon>Neoteleostei</taxon>
        <taxon>Acanthomorphata</taxon>
        <taxon>Eupercaria</taxon>
        <taxon>Perciformes</taxon>
        <taxon>Cottioidei</taxon>
        <taxon>Cottales</taxon>
        <taxon>Liparidae</taxon>
        <taxon>Liparis</taxon>
    </lineage>
</organism>
<feature type="compositionally biased region" description="Gly residues" evidence="4">
    <location>
        <begin position="397"/>
        <end position="416"/>
    </location>
</feature>
<dbReference type="Pfam" id="PF16213">
    <property type="entry name" value="DCB"/>
    <property type="match status" value="1"/>
</dbReference>
<accession>A0A4Z2HRG2</accession>
<evidence type="ECO:0000313" key="7">
    <source>
        <dbReference type="EMBL" id="TNN67382.1"/>
    </source>
</evidence>
<dbReference type="PANTHER" id="PTHR10663">
    <property type="entry name" value="GUANYL-NUCLEOTIDE EXCHANGE FACTOR"/>
    <property type="match status" value="1"/>
</dbReference>
<proteinExistence type="inferred from homology"/>
<name>A0A4Z2HRG2_9TELE</name>
<dbReference type="OrthoDB" id="294853at2759"/>
<evidence type="ECO:0000256" key="1">
    <source>
        <dbReference type="ARBA" id="ARBA00008144"/>
    </source>
</evidence>
<feature type="domain" description="Mon2/Sec7/BIG1-like HUS" evidence="5">
    <location>
        <begin position="202"/>
        <end position="351"/>
    </location>
</feature>
<dbReference type="EMBL" id="SRLO01000204">
    <property type="protein sequence ID" value="TNN67382.1"/>
    <property type="molecule type" value="Genomic_DNA"/>
</dbReference>
<feature type="region of interest" description="Disordered" evidence="4">
    <location>
        <begin position="394"/>
        <end position="416"/>
    </location>
</feature>
<keyword evidence="2" id="KW-0813">Transport</keyword>
<dbReference type="InterPro" id="IPR032691">
    <property type="entry name" value="Mon2/Sec7/BIG1-like_HUS"/>
</dbReference>
<dbReference type="AlphaFoldDB" id="A0A4Z2HRG2"/>
<evidence type="ECO:0000313" key="8">
    <source>
        <dbReference type="Proteomes" id="UP000314294"/>
    </source>
</evidence>
<evidence type="ECO:0000256" key="4">
    <source>
        <dbReference type="SAM" id="MobiDB-lite"/>
    </source>
</evidence>
<dbReference type="InterPro" id="IPR016024">
    <property type="entry name" value="ARM-type_fold"/>
</dbReference>
<gene>
    <name evidence="7" type="primary">MON2_2</name>
    <name evidence="7" type="ORF">EYF80_022327</name>
</gene>
<dbReference type="InterPro" id="IPR032629">
    <property type="entry name" value="DCB_dom"/>
</dbReference>
<dbReference type="Pfam" id="PF12783">
    <property type="entry name" value="Sec7-like_HUS"/>
    <property type="match status" value="1"/>
</dbReference>
<evidence type="ECO:0000259" key="5">
    <source>
        <dbReference type="Pfam" id="PF12783"/>
    </source>
</evidence>
<comment type="caution">
    <text evidence="7">The sequence shown here is derived from an EMBL/GenBank/DDBJ whole genome shotgun (WGS) entry which is preliminary data.</text>
</comment>
<feature type="domain" description="Mon2/Sec7/BIG1-like dimerisation and cyclophilin-binding" evidence="6">
    <location>
        <begin position="8"/>
        <end position="173"/>
    </location>
</feature>
<keyword evidence="8" id="KW-1185">Reference proteome</keyword>
<evidence type="ECO:0000259" key="6">
    <source>
        <dbReference type="Pfam" id="PF16213"/>
    </source>
</evidence>
<dbReference type="Proteomes" id="UP000314294">
    <property type="component" value="Unassembled WGS sequence"/>
</dbReference>
<keyword evidence="3" id="KW-0653">Protein transport</keyword>